<feature type="transmembrane region" description="Helical" evidence="6">
    <location>
        <begin position="166"/>
        <end position="187"/>
    </location>
</feature>
<name>A0ABV8UCX7_9PROT</name>
<feature type="transmembrane region" description="Helical" evidence="6">
    <location>
        <begin position="39"/>
        <end position="59"/>
    </location>
</feature>
<evidence type="ECO:0000313" key="8">
    <source>
        <dbReference type="Proteomes" id="UP001595776"/>
    </source>
</evidence>
<evidence type="ECO:0000313" key="7">
    <source>
        <dbReference type="EMBL" id="MFC4349074.1"/>
    </source>
</evidence>
<organism evidence="7 8">
    <name type="scientific">Kordiimonas lipolytica</name>
    <dbReference type="NCBI Taxonomy" id="1662421"/>
    <lineage>
        <taxon>Bacteria</taxon>
        <taxon>Pseudomonadati</taxon>
        <taxon>Pseudomonadota</taxon>
        <taxon>Alphaproteobacteria</taxon>
        <taxon>Kordiimonadales</taxon>
        <taxon>Kordiimonadaceae</taxon>
        <taxon>Kordiimonas</taxon>
    </lineage>
</organism>
<feature type="transmembrane region" description="Helical" evidence="6">
    <location>
        <begin position="127"/>
        <end position="146"/>
    </location>
</feature>
<evidence type="ECO:0000256" key="1">
    <source>
        <dbReference type="ARBA" id="ARBA00004141"/>
    </source>
</evidence>
<keyword evidence="4 6" id="KW-1133">Transmembrane helix</keyword>
<dbReference type="PANTHER" id="PTHR30028:SF0">
    <property type="entry name" value="PROTEIN ALUMINUM SENSITIVE 3"/>
    <property type="match status" value="1"/>
</dbReference>
<dbReference type="EMBL" id="JBHSCR010000014">
    <property type="protein sequence ID" value="MFC4349074.1"/>
    <property type="molecule type" value="Genomic_DNA"/>
</dbReference>
<evidence type="ECO:0000256" key="3">
    <source>
        <dbReference type="ARBA" id="ARBA00022692"/>
    </source>
</evidence>
<dbReference type="RefSeq" id="WP_068143873.1">
    <property type="nucleotide sequence ID" value="NZ_JBHSCR010000014.1"/>
</dbReference>
<reference evidence="8" key="1">
    <citation type="journal article" date="2019" name="Int. J. Syst. Evol. Microbiol.">
        <title>The Global Catalogue of Microorganisms (GCM) 10K type strain sequencing project: providing services to taxonomists for standard genome sequencing and annotation.</title>
        <authorList>
            <consortium name="The Broad Institute Genomics Platform"/>
            <consortium name="The Broad Institute Genome Sequencing Center for Infectious Disease"/>
            <person name="Wu L."/>
            <person name="Ma J."/>
        </authorList>
    </citation>
    <scope>NUCLEOTIDE SEQUENCE [LARGE SCALE GENOMIC DNA]</scope>
    <source>
        <strain evidence="8">CGMCC 1.15304</strain>
    </source>
</reference>
<dbReference type="PANTHER" id="PTHR30028">
    <property type="entry name" value="UPF0014 INNER MEMBRANE PROTEIN YBBM-RELATED"/>
    <property type="match status" value="1"/>
</dbReference>
<evidence type="ECO:0000256" key="6">
    <source>
        <dbReference type="SAM" id="Phobius"/>
    </source>
</evidence>
<feature type="transmembrane region" description="Helical" evidence="6">
    <location>
        <begin position="207"/>
        <end position="230"/>
    </location>
</feature>
<feature type="transmembrane region" description="Helical" evidence="6">
    <location>
        <begin position="6"/>
        <end position="27"/>
    </location>
</feature>
<protein>
    <submittedName>
        <fullName evidence="7">ABC transporter permease</fullName>
    </submittedName>
</protein>
<evidence type="ECO:0000256" key="4">
    <source>
        <dbReference type="ARBA" id="ARBA00022989"/>
    </source>
</evidence>
<evidence type="ECO:0000256" key="2">
    <source>
        <dbReference type="ARBA" id="ARBA00005268"/>
    </source>
</evidence>
<comment type="similarity">
    <text evidence="2">Belongs to the UPF0014 family.</text>
</comment>
<dbReference type="Pfam" id="PF03649">
    <property type="entry name" value="UPF0014"/>
    <property type="match status" value="1"/>
</dbReference>
<keyword evidence="3 6" id="KW-0812">Transmembrane</keyword>
<dbReference type="InterPro" id="IPR005226">
    <property type="entry name" value="UPF0014_fam"/>
</dbReference>
<evidence type="ECO:0000256" key="5">
    <source>
        <dbReference type="ARBA" id="ARBA00023136"/>
    </source>
</evidence>
<keyword evidence="8" id="KW-1185">Reference proteome</keyword>
<comment type="subcellular location">
    <subcellularLocation>
        <location evidence="1">Membrane</location>
        <topology evidence="1">Multi-pass membrane protein</topology>
    </subcellularLocation>
</comment>
<sequence length="243" mass="26083">MADATHTIPLANLALALLPVAVVVAILHTWSRDARETLYGFARMILQLSLIGYFLVYLFAAETPWVVVSVLAIMALVSSWISLRTTKLSRRTLYPVALLAIALGGGSVLALITQGVLRPDPWFKPQVMVPLAGMIFAASMNSVSLAAERLAAEMKRGDDYLTARSVALKAALIPITNSLFAVGLVSLPGMMTGQILSGVSPLVAARYQIMVMCMMFAAAGLSATLFLLFIRPQAEQFTSEKAP</sequence>
<keyword evidence="5 6" id="KW-0472">Membrane</keyword>
<proteinExistence type="inferred from homology"/>
<accession>A0ABV8UCX7</accession>
<feature type="transmembrane region" description="Helical" evidence="6">
    <location>
        <begin position="95"/>
        <end position="115"/>
    </location>
</feature>
<comment type="caution">
    <text evidence="7">The sequence shown here is derived from an EMBL/GenBank/DDBJ whole genome shotgun (WGS) entry which is preliminary data.</text>
</comment>
<gene>
    <name evidence="7" type="ORF">ACFO5Q_14565</name>
</gene>
<dbReference type="Proteomes" id="UP001595776">
    <property type="component" value="Unassembled WGS sequence"/>
</dbReference>
<feature type="transmembrane region" description="Helical" evidence="6">
    <location>
        <begin position="65"/>
        <end position="83"/>
    </location>
</feature>